<proteinExistence type="predicted"/>
<reference evidence="1" key="1">
    <citation type="journal article" date="2014" name="Front. Microbiol.">
        <title>High frequency of phylogenetically diverse reductive dehalogenase-homologous genes in deep subseafloor sedimentary metagenomes.</title>
        <authorList>
            <person name="Kawai M."/>
            <person name="Futagami T."/>
            <person name="Toyoda A."/>
            <person name="Takaki Y."/>
            <person name="Nishi S."/>
            <person name="Hori S."/>
            <person name="Arai W."/>
            <person name="Tsubouchi T."/>
            <person name="Morono Y."/>
            <person name="Uchiyama I."/>
            <person name="Ito T."/>
            <person name="Fujiyama A."/>
            <person name="Inagaki F."/>
            <person name="Takami H."/>
        </authorList>
    </citation>
    <scope>NUCLEOTIDE SEQUENCE</scope>
    <source>
        <strain evidence="1">Expedition CK06-06</strain>
    </source>
</reference>
<gene>
    <name evidence="1" type="ORF">S12H4_00913</name>
</gene>
<dbReference type="AlphaFoldDB" id="X1RAT6"/>
<feature type="non-terminal residue" evidence="1">
    <location>
        <position position="1"/>
    </location>
</feature>
<comment type="caution">
    <text evidence="1">The sequence shown here is derived from an EMBL/GenBank/DDBJ whole genome shotgun (WGS) entry which is preliminary data.</text>
</comment>
<name>X1RAT6_9ZZZZ</name>
<evidence type="ECO:0000313" key="1">
    <source>
        <dbReference type="EMBL" id="GAI60260.1"/>
    </source>
</evidence>
<dbReference type="EMBL" id="BARW01000150">
    <property type="protein sequence ID" value="GAI60260.1"/>
    <property type="molecule type" value="Genomic_DNA"/>
</dbReference>
<accession>X1RAT6</accession>
<organism evidence="1">
    <name type="scientific">marine sediment metagenome</name>
    <dbReference type="NCBI Taxonomy" id="412755"/>
    <lineage>
        <taxon>unclassified sequences</taxon>
        <taxon>metagenomes</taxon>
        <taxon>ecological metagenomes</taxon>
    </lineage>
</organism>
<protein>
    <submittedName>
        <fullName evidence="1">Uncharacterized protein</fullName>
    </submittedName>
</protein>
<sequence length="56" mass="6334">EAKLSVSIDPLNQYRKRKLAELEELISRAPNKKLRDHWECVCAKIEAQITPAAGMA</sequence>